<proteinExistence type="predicted"/>
<protein>
    <recommendedName>
        <fullName evidence="4">DUF4058 family protein</fullName>
    </recommendedName>
</protein>
<evidence type="ECO:0008006" key="4">
    <source>
        <dbReference type="Google" id="ProtNLM"/>
    </source>
</evidence>
<dbReference type="AlphaFoldDB" id="A0A1D9G4V5"/>
<organism evidence="2 3">
    <name type="scientific">Moorena producens (strain JHB)</name>
    <dbReference type="NCBI Taxonomy" id="1454205"/>
    <lineage>
        <taxon>Bacteria</taxon>
        <taxon>Bacillati</taxon>
        <taxon>Cyanobacteriota</taxon>
        <taxon>Cyanophyceae</taxon>
        <taxon>Coleofasciculales</taxon>
        <taxon>Coleofasciculaceae</taxon>
        <taxon>Moorena</taxon>
    </lineage>
</organism>
<dbReference type="Proteomes" id="UP000176944">
    <property type="component" value="Chromosome"/>
</dbReference>
<evidence type="ECO:0000313" key="3">
    <source>
        <dbReference type="Proteomes" id="UP000176944"/>
    </source>
</evidence>
<dbReference type="Pfam" id="PF13267">
    <property type="entry name" value="DUF4058"/>
    <property type="match status" value="1"/>
</dbReference>
<dbReference type="InterPro" id="IPR025132">
    <property type="entry name" value="DUF4058"/>
</dbReference>
<dbReference type="EMBL" id="CP017708">
    <property type="protein sequence ID" value="AOY82672.1"/>
    <property type="molecule type" value="Genomic_DNA"/>
</dbReference>
<evidence type="ECO:0000313" key="2">
    <source>
        <dbReference type="EMBL" id="AOY82672.1"/>
    </source>
</evidence>
<name>A0A1D9G4V5_MOOP1</name>
<accession>A0A1D9G4V5</accession>
<sequence>MDPYLEHPDLWPEVHHWLISLIAECLIPQVRPKYKVAIEKRIYQVNKTNPDDVLLVGIPDVTVKRQPNTEDSPTSKRLSEKSHLLHPSPLNPPILGDF</sequence>
<feature type="compositionally biased region" description="Low complexity" evidence="1">
    <location>
        <begin position="85"/>
        <end position="98"/>
    </location>
</feature>
<feature type="compositionally biased region" description="Basic and acidic residues" evidence="1">
    <location>
        <begin position="73"/>
        <end position="83"/>
    </location>
</feature>
<feature type="region of interest" description="Disordered" evidence="1">
    <location>
        <begin position="64"/>
        <end position="98"/>
    </location>
</feature>
<evidence type="ECO:0000256" key="1">
    <source>
        <dbReference type="SAM" id="MobiDB-lite"/>
    </source>
</evidence>
<reference evidence="3" key="1">
    <citation type="submission" date="2016-10" db="EMBL/GenBank/DDBJ databases">
        <title>Comparative genomics uncovers the prolific and rare metabolic potential of the cyanobacterial genus Moorea.</title>
        <authorList>
            <person name="Leao T."/>
            <person name="Castelao G."/>
            <person name="Korobeynikov A."/>
            <person name="Monroe E.A."/>
            <person name="Podell S."/>
            <person name="Glukhov E."/>
            <person name="Allen E."/>
            <person name="Gerwick W.H."/>
            <person name="Gerwick L."/>
        </authorList>
    </citation>
    <scope>NUCLEOTIDE SEQUENCE [LARGE SCALE GENOMIC DNA]</scope>
    <source>
        <strain evidence="3">JHB</strain>
    </source>
</reference>
<gene>
    <name evidence="2" type="ORF">BJP36_24890</name>
</gene>